<dbReference type="InterPro" id="IPR028994">
    <property type="entry name" value="Integrin_alpha_N"/>
</dbReference>
<name>A0ABV5FEA7_9FLAO</name>
<dbReference type="RefSeq" id="WP_379862050.1">
    <property type="nucleotide sequence ID" value="NZ_JBHMFC010000095.1"/>
</dbReference>
<organism evidence="1 2">
    <name type="scientific">Mariniflexile ostreae</name>
    <dbReference type="NCBI Taxonomy" id="1520892"/>
    <lineage>
        <taxon>Bacteria</taxon>
        <taxon>Pseudomonadati</taxon>
        <taxon>Bacteroidota</taxon>
        <taxon>Flavobacteriia</taxon>
        <taxon>Flavobacteriales</taxon>
        <taxon>Flavobacteriaceae</taxon>
        <taxon>Mariniflexile</taxon>
    </lineage>
</organism>
<dbReference type="PROSITE" id="PS51257">
    <property type="entry name" value="PROKAR_LIPOPROTEIN"/>
    <property type="match status" value="1"/>
</dbReference>
<comment type="caution">
    <text evidence="1">The sequence shown here is derived from an EMBL/GenBank/DDBJ whole genome shotgun (WGS) entry which is preliminary data.</text>
</comment>
<evidence type="ECO:0000313" key="2">
    <source>
        <dbReference type="Proteomes" id="UP001589585"/>
    </source>
</evidence>
<sequence>MKYFPLMSCLFFVLLFGCNEVSPKGEKEVREFVNQWNEAHTQLKSAYLTRDYMDVIIYYGKKRTRAQVQEDKNSLFQQFPDYTQRILDDQIVITKEAGSYLVTFTKHVSYNGIEADYTSYLSVMYKNGAFKILREGVAENAKDLDAPIFPSARENNAFLSNTRQLFGDFDGDGLSDYATVVSPEINTSIKTNSQNNDVVECVGECKSVIVFSNKNLKPITIKGAYKSQLENLKDLNSDGADEIGFWDIKASTKTLYIFNATNGALLTQPVEINTHVHKNLKLIDVFKKTGPNKITVTRSMEVNGNWILKSEVIVLD</sequence>
<accession>A0ABV5FEA7</accession>
<keyword evidence="2" id="KW-1185">Reference proteome</keyword>
<gene>
    <name evidence="1" type="ORF">ACFFU9_13705</name>
</gene>
<dbReference type="SUPFAM" id="SSF69318">
    <property type="entry name" value="Integrin alpha N-terminal domain"/>
    <property type="match status" value="1"/>
</dbReference>
<protein>
    <recommendedName>
        <fullName evidence="3">DUF4440 domain-containing protein</fullName>
    </recommendedName>
</protein>
<dbReference type="Proteomes" id="UP001589585">
    <property type="component" value="Unassembled WGS sequence"/>
</dbReference>
<reference evidence="1 2" key="1">
    <citation type="submission" date="2024-09" db="EMBL/GenBank/DDBJ databases">
        <authorList>
            <person name="Sun Q."/>
            <person name="Mori K."/>
        </authorList>
    </citation>
    <scope>NUCLEOTIDE SEQUENCE [LARGE SCALE GENOMIC DNA]</scope>
    <source>
        <strain evidence="1 2">CECT 8622</strain>
    </source>
</reference>
<proteinExistence type="predicted"/>
<evidence type="ECO:0008006" key="3">
    <source>
        <dbReference type="Google" id="ProtNLM"/>
    </source>
</evidence>
<evidence type="ECO:0000313" key="1">
    <source>
        <dbReference type="EMBL" id="MFB9057797.1"/>
    </source>
</evidence>
<dbReference type="EMBL" id="JBHMFC010000095">
    <property type="protein sequence ID" value="MFB9057797.1"/>
    <property type="molecule type" value="Genomic_DNA"/>
</dbReference>